<gene>
    <name evidence="3" type="ORF">MM415B01630_0008</name>
</gene>
<dbReference type="EMBL" id="MT141276">
    <property type="protein sequence ID" value="QJA57492.1"/>
    <property type="molecule type" value="Genomic_DNA"/>
</dbReference>
<evidence type="ECO:0000256" key="1">
    <source>
        <dbReference type="SAM" id="Coils"/>
    </source>
</evidence>
<keyword evidence="1" id="KW-0175">Coiled coil</keyword>
<dbReference type="AlphaFoldDB" id="A0A6M3IM47"/>
<accession>A0A6M3IM47</accession>
<sequence length="511" mass="56871">MPRIPTYTRQVTPRRTEVAPDIRIPHFAGGGEEGKGIAAIGAAISKIGEDIQLERDKNDLSAAEHAFESAHYNTQFALESRQLGSLEEIQQAQEQRKLQMDQAVQEASAKLSRRAAAAFQRYVQDKSPGYALTYNRTAMRQEIAVRANDAQNIGNEKIQHLIAAIKTGSPTEGIEQELQAHVESNRNLFKPGQFEELLTRRRIIAFINEGAKTPAFLDLADAAITSAKLAPEDEATMRSRLETAKSQAAAKQREVAEVQLEQDRDRLNDALDKGALTYDMIDLSSLDEKEQLRYRNAMTAEIDRRARGEKINTNEIIKGDLRDMAYSVSLGTVTKREFDDTIREARFPSDGSTPKLDDAAYAEVRSLGAKFHQTAQARGMSEASAYAKGQLVSVASDEGWTAILALMQGAEKQQAEADRKIQLENYAQFNKAMDLWLEKNPDATETDIYLEARKKMPIYMARTPEQIKASAGELPEMPTGKIVQVRNKKEYDSLPQGSMYQAPDGSIRTKG</sequence>
<proteinExistence type="predicted"/>
<protein>
    <submittedName>
        <fullName evidence="3">Uncharacterized protein</fullName>
    </submittedName>
</protein>
<evidence type="ECO:0000256" key="2">
    <source>
        <dbReference type="SAM" id="MobiDB-lite"/>
    </source>
</evidence>
<name>A0A6M3IM47_9ZZZZ</name>
<feature type="coiled-coil region" evidence="1">
    <location>
        <begin position="241"/>
        <end position="273"/>
    </location>
</feature>
<evidence type="ECO:0000313" key="3">
    <source>
        <dbReference type="EMBL" id="QJA57492.1"/>
    </source>
</evidence>
<reference evidence="3" key="1">
    <citation type="submission" date="2020-03" db="EMBL/GenBank/DDBJ databases">
        <title>The deep terrestrial virosphere.</title>
        <authorList>
            <person name="Holmfeldt K."/>
            <person name="Nilsson E."/>
            <person name="Simone D."/>
            <person name="Lopez-Fernandez M."/>
            <person name="Wu X."/>
            <person name="de Brujin I."/>
            <person name="Lundin D."/>
            <person name="Andersson A."/>
            <person name="Bertilsson S."/>
            <person name="Dopson M."/>
        </authorList>
    </citation>
    <scope>NUCLEOTIDE SEQUENCE</scope>
    <source>
        <strain evidence="3">MM415B01630</strain>
    </source>
</reference>
<feature type="region of interest" description="Disordered" evidence="2">
    <location>
        <begin position="469"/>
        <end position="511"/>
    </location>
</feature>
<organism evidence="3">
    <name type="scientific">viral metagenome</name>
    <dbReference type="NCBI Taxonomy" id="1070528"/>
    <lineage>
        <taxon>unclassified sequences</taxon>
        <taxon>metagenomes</taxon>
        <taxon>organismal metagenomes</taxon>
    </lineage>
</organism>